<dbReference type="OrthoDB" id="10063517at2759"/>
<proteinExistence type="predicted"/>
<protein>
    <submittedName>
        <fullName evidence="2">Uncharacterized protein</fullName>
    </submittedName>
</protein>
<evidence type="ECO:0000313" key="3">
    <source>
        <dbReference type="Proteomes" id="UP000663852"/>
    </source>
</evidence>
<dbReference type="EMBL" id="CAJNOJ010000044">
    <property type="protein sequence ID" value="CAF0943689.1"/>
    <property type="molecule type" value="Genomic_DNA"/>
</dbReference>
<organism evidence="2 3">
    <name type="scientific">Adineta ricciae</name>
    <name type="common">Rotifer</name>
    <dbReference type="NCBI Taxonomy" id="249248"/>
    <lineage>
        <taxon>Eukaryota</taxon>
        <taxon>Metazoa</taxon>
        <taxon>Spiralia</taxon>
        <taxon>Gnathifera</taxon>
        <taxon>Rotifera</taxon>
        <taxon>Eurotatoria</taxon>
        <taxon>Bdelloidea</taxon>
        <taxon>Adinetida</taxon>
        <taxon>Adinetidae</taxon>
        <taxon>Adineta</taxon>
    </lineage>
</organism>
<keyword evidence="1" id="KW-0472">Membrane</keyword>
<sequence>MNDDIGCCSAYFYTRYTDEDTLIDLSMMNYPYLDGKDECILNPDDQPFKTRWFTFTQSNLLWLRIFVFIIIILMLLICVIYLYYYLLTESNFVSLLDEKS</sequence>
<gene>
    <name evidence="2" type="ORF">EDS130_LOCUS11960</name>
</gene>
<keyword evidence="1" id="KW-1133">Transmembrane helix</keyword>
<comment type="caution">
    <text evidence="2">The sequence shown here is derived from an EMBL/GenBank/DDBJ whole genome shotgun (WGS) entry which is preliminary data.</text>
</comment>
<name>A0A814CPR4_ADIRI</name>
<dbReference type="AlphaFoldDB" id="A0A814CPR4"/>
<dbReference type="Proteomes" id="UP000663852">
    <property type="component" value="Unassembled WGS sequence"/>
</dbReference>
<feature type="transmembrane region" description="Helical" evidence="1">
    <location>
        <begin position="61"/>
        <end position="86"/>
    </location>
</feature>
<evidence type="ECO:0000256" key="1">
    <source>
        <dbReference type="SAM" id="Phobius"/>
    </source>
</evidence>
<accession>A0A814CPR4</accession>
<evidence type="ECO:0000313" key="2">
    <source>
        <dbReference type="EMBL" id="CAF0943689.1"/>
    </source>
</evidence>
<reference evidence="2" key="1">
    <citation type="submission" date="2021-02" db="EMBL/GenBank/DDBJ databases">
        <authorList>
            <person name="Nowell W R."/>
        </authorList>
    </citation>
    <scope>NUCLEOTIDE SEQUENCE</scope>
</reference>
<keyword evidence="1" id="KW-0812">Transmembrane</keyword>